<feature type="transmembrane region" description="Helical" evidence="1">
    <location>
        <begin position="42"/>
        <end position="59"/>
    </location>
</feature>
<evidence type="ECO:0000256" key="1">
    <source>
        <dbReference type="SAM" id="Phobius"/>
    </source>
</evidence>
<dbReference type="Pfam" id="PF07155">
    <property type="entry name" value="ECF-ribofla_trS"/>
    <property type="match status" value="1"/>
</dbReference>
<feature type="transmembrane region" description="Helical" evidence="1">
    <location>
        <begin position="98"/>
        <end position="123"/>
    </location>
</feature>
<feature type="transmembrane region" description="Helical" evidence="1">
    <location>
        <begin position="71"/>
        <end position="91"/>
    </location>
</feature>
<evidence type="ECO:0008006" key="3">
    <source>
        <dbReference type="Google" id="ProtNLM"/>
    </source>
</evidence>
<keyword evidence="1" id="KW-0472">Membrane</keyword>
<feature type="transmembrane region" description="Helical" evidence="1">
    <location>
        <begin position="135"/>
        <end position="152"/>
    </location>
</feature>
<feature type="transmembrane region" description="Helical" evidence="1">
    <location>
        <begin position="15"/>
        <end position="35"/>
    </location>
</feature>
<dbReference type="InterPro" id="IPR009825">
    <property type="entry name" value="ECF_substrate-spec-like"/>
</dbReference>
<accession>A0A644XZ50</accession>
<dbReference type="GO" id="GO:0016020">
    <property type="term" value="C:membrane"/>
    <property type="evidence" value="ECO:0007669"/>
    <property type="project" value="InterPro"/>
</dbReference>
<proteinExistence type="predicted"/>
<sequence>MQKLPLNGNRQSQRTLISVILVFLLMPATILFGVFCLGDRKYYFVSLLIILYAMVPFFLVFEKRRPQARELIVISVLAAIATAGRAAFFMLPQCKPVIAIVTVAGVCFGGESGFLVGAVTGFVSDFFFGQGPWTPWQMFAFGIIGFLAGILFRRGILKKSRTALCMFGGLSAFFLYGGIMDLSTVFTFTSEFSLGALLAAYATGLWFNLVHAAATVVFLFLLAEPMTEKLERIKLKYGMLEP</sequence>
<evidence type="ECO:0000313" key="2">
    <source>
        <dbReference type="EMBL" id="MPM19304.1"/>
    </source>
</evidence>
<keyword evidence="1" id="KW-0812">Transmembrane</keyword>
<dbReference type="EMBL" id="VSSQ01003151">
    <property type="protein sequence ID" value="MPM19304.1"/>
    <property type="molecule type" value="Genomic_DNA"/>
</dbReference>
<name>A0A644XZ50_9ZZZZ</name>
<keyword evidence="1" id="KW-1133">Transmembrane helix</keyword>
<protein>
    <recommendedName>
        <fullName evidence="3">ECF transporter S component</fullName>
    </recommendedName>
</protein>
<comment type="caution">
    <text evidence="2">The sequence shown here is derived from an EMBL/GenBank/DDBJ whole genome shotgun (WGS) entry which is preliminary data.</text>
</comment>
<reference evidence="2" key="1">
    <citation type="submission" date="2019-08" db="EMBL/GenBank/DDBJ databases">
        <authorList>
            <person name="Kucharzyk K."/>
            <person name="Murdoch R.W."/>
            <person name="Higgins S."/>
            <person name="Loffler F."/>
        </authorList>
    </citation>
    <scope>NUCLEOTIDE SEQUENCE</scope>
</reference>
<dbReference type="AlphaFoldDB" id="A0A644XZ50"/>
<feature type="transmembrane region" description="Helical" evidence="1">
    <location>
        <begin position="164"/>
        <end position="186"/>
    </location>
</feature>
<dbReference type="Gene3D" id="1.10.1760.20">
    <property type="match status" value="1"/>
</dbReference>
<feature type="transmembrane region" description="Helical" evidence="1">
    <location>
        <begin position="198"/>
        <end position="223"/>
    </location>
</feature>
<gene>
    <name evidence="2" type="ORF">SDC9_65727</name>
</gene>
<organism evidence="2">
    <name type="scientific">bioreactor metagenome</name>
    <dbReference type="NCBI Taxonomy" id="1076179"/>
    <lineage>
        <taxon>unclassified sequences</taxon>
        <taxon>metagenomes</taxon>
        <taxon>ecological metagenomes</taxon>
    </lineage>
</organism>